<dbReference type="PANTHER" id="PTHR45883">
    <property type="entry name" value="HSC70-INTERACTING PROTEIN"/>
    <property type="match status" value="1"/>
</dbReference>
<organism evidence="5 6">
    <name type="scientific">Bodo saltans</name>
    <name type="common">Flagellated protozoan</name>
    <dbReference type="NCBI Taxonomy" id="75058"/>
    <lineage>
        <taxon>Eukaryota</taxon>
        <taxon>Discoba</taxon>
        <taxon>Euglenozoa</taxon>
        <taxon>Kinetoplastea</taxon>
        <taxon>Metakinetoplastina</taxon>
        <taxon>Eubodonida</taxon>
        <taxon>Bodonidae</taxon>
        <taxon>Bodo</taxon>
    </lineage>
</organism>
<dbReference type="EMBL" id="CYKH01001748">
    <property type="protein sequence ID" value="CUG89536.1"/>
    <property type="molecule type" value="Genomic_DNA"/>
</dbReference>
<dbReference type="Proteomes" id="UP000051952">
    <property type="component" value="Unassembled WGS sequence"/>
</dbReference>
<evidence type="ECO:0000313" key="5">
    <source>
        <dbReference type="EMBL" id="CUG89536.1"/>
    </source>
</evidence>
<evidence type="ECO:0000256" key="1">
    <source>
        <dbReference type="ARBA" id="ARBA00022737"/>
    </source>
</evidence>
<dbReference type="Pfam" id="PF17830">
    <property type="entry name" value="STI1-HOP_DP"/>
    <property type="match status" value="1"/>
</dbReference>
<dbReference type="VEuPathDB" id="TriTrypDB:BSAL_21940"/>
<feature type="region of interest" description="Disordered" evidence="3">
    <location>
        <begin position="367"/>
        <end position="397"/>
    </location>
</feature>
<dbReference type="PANTHER" id="PTHR45883:SF2">
    <property type="entry name" value="HSC70-INTERACTING PROTEIN"/>
    <property type="match status" value="1"/>
</dbReference>
<feature type="compositionally biased region" description="Basic and acidic residues" evidence="3">
    <location>
        <begin position="219"/>
        <end position="242"/>
    </location>
</feature>
<protein>
    <submittedName>
        <fullName evidence="5">Hsc70-interacting protein, putative</fullName>
    </submittedName>
</protein>
<reference evidence="6" key="1">
    <citation type="submission" date="2015-09" db="EMBL/GenBank/DDBJ databases">
        <authorList>
            <consortium name="Pathogen Informatics"/>
        </authorList>
    </citation>
    <scope>NUCLEOTIDE SEQUENCE [LARGE SCALE GENOMIC DNA]</scope>
    <source>
        <strain evidence="6">Lake Konstanz</strain>
    </source>
</reference>
<keyword evidence="1" id="KW-0677">Repeat</keyword>
<name>A0A0S4JHA5_BODSA</name>
<gene>
    <name evidence="5" type="ORF">BSAL_21940</name>
</gene>
<keyword evidence="6" id="KW-1185">Reference proteome</keyword>
<sequence>MSFSASDLAAVERVAGRVLEHPNDIHEPQLEALRRVISKFGGVVPPKKEEPKAAPAAAAAEEPTSEPDEERWASDSVNAKYDVPTSGTPSDADEERAMEVKAAAQDLASEGNVEAALEKLTEALRLTPGKAMYWALRSSYFLQLKKPVAAIEDATRALSINSENARALRVRGTAYRHLGRWEESAHDLNEAQVVDYDEGVQELLSVVQPKANHKRDARRHKELDEQNRRQEELRRQRQREQEAEAEEAAKASAASGGFPGGMPGGFPGAGAGGFPGAGAGGFPGAGGIPPGMEALFSDPEIVAAMQDPEVAPKLAQLMSNPAAAMQMMGDPKMGPLIQKIMAKMMGGGMGGMGGMPGMGGMGGMPGGFPGGMPRGGFGGGAPRGAAPPKGNNNDDLD</sequence>
<evidence type="ECO:0000256" key="2">
    <source>
        <dbReference type="ARBA" id="ARBA00022803"/>
    </source>
</evidence>
<accession>A0A0S4JHA5</accession>
<feature type="domain" description="STI1" evidence="4">
    <location>
        <begin position="298"/>
        <end position="337"/>
    </location>
</feature>
<feature type="compositionally biased region" description="Gly residues" evidence="3">
    <location>
        <begin position="257"/>
        <end position="269"/>
    </location>
</feature>
<dbReference type="OrthoDB" id="533763at2759"/>
<evidence type="ECO:0000313" key="6">
    <source>
        <dbReference type="Proteomes" id="UP000051952"/>
    </source>
</evidence>
<dbReference type="Gene3D" id="1.25.40.10">
    <property type="entry name" value="Tetratricopeptide repeat domain"/>
    <property type="match status" value="1"/>
</dbReference>
<dbReference type="SUPFAM" id="SSF48452">
    <property type="entry name" value="TPR-like"/>
    <property type="match status" value="1"/>
</dbReference>
<feature type="compositionally biased region" description="Low complexity" evidence="3">
    <location>
        <begin position="53"/>
        <end position="62"/>
    </location>
</feature>
<evidence type="ECO:0000259" key="4">
    <source>
        <dbReference type="SMART" id="SM00727"/>
    </source>
</evidence>
<feature type="region of interest" description="Disordered" evidence="3">
    <location>
        <begin position="43"/>
        <end position="94"/>
    </location>
</feature>
<dbReference type="Gene3D" id="1.10.260.100">
    <property type="match status" value="1"/>
</dbReference>
<dbReference type="OMA" id="YEKRRYK"/>
<dbReference type="AlphaFoldDB" id="A0A0S4JHA5"/>
<keyword evidence="2" id="KW-0802">TPR repeat</keyword>
<feature type="compositionally biased region" description="Gly residues" evidence="3">
    <location>
        <begin position="367"/>
        <end position="382"/>
    </location>
</feature>
<dbReference type="InterPro" id="IPR011990">
    <property type="entry name" value="TPR-like_helical_dom_sf"/>
</dbReference>
<dbReference type="InterPro" id="IPR041243">
    <property type="entry name" value="STI1/HOP_DP"/>
</dbReference>
<dbReference type="GO" id="GO:0030544">
    <property type="term" value="F:Hsp70 protein binding"/>
    <property type="evidence" value="ECO:0007669"/>
    <property type="project" value="TreeGrafter"/>
</dbReference>
<dbReference type="SMART" id="SM00727">
    <property type="entry name" value="STI1"/>
    <property type="match status" value="1"/>
</dbReference>
<proteinExistence type="predicted"/>
<dbReference type="SMART" id="SM00028">
    <property type="entry name" value="TPR"/>
    <property type="match status" value="3"/>
</dbReference>
<feature type="region of interest" description="Disordered" evidence="3">
    <location>
        <begin position="208"/>
        <end position="269"/>
    </location>
</feature>
<dbReference type="InterPro" id="IPR019734">
    <property type="entry name" value="TPR_rpt"/>
</dbReference>
<evidence type="ECO:0000256" key="3">
    <source>
        <dbReference type="SAM" id="MobiDB-lite"/>
    </source>
</evidence>
<dbReference type="InterPro" id="IPR006636">
    <property type="entry name" value="STI1_HS-bd"/>
</dbReference>